<dbReference type="OrthoDB" id="583709at2"/>
<dbReference type="AlphaFoldDB" id="A0A563VRB3"/>
<evidence type="ECO:0000313" key="2">
    <source>
        <dbReference type="EMBL" id="VEP13998.1"/>
    </source>
</evidence>
<name>A0A563VRB3_9CYAN</name>
<evidence type="ECO:0000256" key="1">
    <source>
        <dbReference type="SAM" id="Coils"/>
    </source>
</evidence>
<reference evidence="2 3" key="1">
    <citation type="submission" date="2019-01" db="EMBL/GenBank/DDBJ databases">
        <authorList>
            <person name="Brito A."/>
        </authorList>
    </citation>
    <scope>NUCLEOTIDE SEQUENCE [LARGE SCALE GENOMIC DNA]</scope>
    <source>
        <strain evidence="2">1</strain>
    </source>
</reference>
<gene>
    <name evidence="2" type="ORF">H1P_2300004</name>
</gene>
<evidence type="ECO:0000313" key="3">
    <source>
        <dbReference type="Proteomes" id="UP000320055"/>
    </source>
</evidence>
<accession>A0A563VRB3</accession>
<feature type="coiled-coil region" evidence="1">
    <location>
        <begin position="223"/>
        <end position="267"/>
    </location>
</feature>
<keyword evidence="1" id="KW-0175">Coiled coil</keyword>
<proteinExistence type="predicted"/>
<dbReference type="Proteomes" id="UP000320055">
    <property type="component" value="Unassembled WGS sequence"/>
</dbReference>
<dbReference type="EMBL" id="CAACVJ010000147">
    <property type="protein sequence ID" value="VEP13998.1"/>
    <property type="molecule type" value="Genomic_DNA"/>
</dbReference>
<protein>
    <submittedName>
        <fullName evidence="2">Uncharacterized protein</fullName>
    </submittedName>
</protein>
<organism evidence="2 3">
    <name type="scientific">Hyella patelloides LEGE 07179</name>
    <dbReference type="NCBI Taxonomy" id="945734"/>
    <lineage>
        <taxon>Bacteria</taxon>
        <taxon>Bacillati</taxon>
        <taxon>Cyanobacteriota</taxon>
        <taxon>Cyanophyceae</taxon>
        <taxon>Pleurocapsales</taxon>
        <taxon>Hyellaceae</taxon>
        <taxon>Hyella</taxon>
    </lineage>
</organism>
<dbReference type="RefSeq" id="WP_144872226.1">
    <property type="nucleotide sequence ID" value="NZ_LR213975.1"/>
</dbReference>
<keyword evidence="3" id="KW-1185">Reference proteome</keyword>
<sequence>MNNSVQIKILASALAANVFLQEEREKIIRWLANQPGVKEIVKGLGNSKLIRESNLVCKTYNLELPKLEESGNKVFYANEEIGEKRILYKSPLPGELQARLSYESIADRFLEYLQKVHHVVVLNESNFHVQIFIPGTKKIDFTQEWKEFITGVAFSTDGNSKYKLPGLKHTLIQMLNSITLAGRGFSTVEVPIITKEQSNVLAAWYFAVVKQVEKRQLDREKSIDYINKQINNLKERLEKEKLEAKEIKQIKKDRAKYEKDFKSKQEMQAKEAKKYHEYFLKGLNKILEEHGKIFQDINNIEDKLKSDALKRSQINQLQKQKDKLKSKLIFSEESVKHKQNLLQQSQGDPFKFVNLDLENNSQLQIIKAISKPFTKTATDQINSTRGDIFTQCILEMYRLIESEKLTDSIPEPLFTEQPHIKGLRSAGDDGKDFCYSCGVALNSKNAKWKVARFMFERPSQRRQSSNSEDRPFICSSCSILAFASPLKVTDESIILQLKSKSNNTESQDKLKDYLRMLTNKELHLSSGRYVILTSDKTSNGVIASQKLGQIQYALLKTASIFPLEVLEDFKFNLILQGNQSKELSSRYLILLKGLMEAYGQKIIASGDINLKLGDAVRYVEQDSPYLAEYTIVRVSKISNPLEMERVRRKYWRLLQQDMSVNSKRAKLYQDVAALIGITYPFVDYAEYLIKKHQEERESKKETKSSPEDLKKEVAREISKIIENSDELQKFCYYSCLGNENRFQITATLKRNRNTHFIYDQARKLLLEELKIADLKEKSKDGELSITLSLGDVEKVYFYFANDPEYSNDQGWNELTYNLKISLYTRFPELVRKLNKKGDK</sequence>